<gene>
    <name evidence="1" type="ORF">PMAYCL1PPCAC_10988</name>
</gene>
<feature type="non-terminal residue" evidence="1">
    <location>
        <position position="1"/>
    </location>
</feature>
<evidence type="ECO:0000313" key="1">
    <source>
        <dbReference type="EMBL" id="GMR40793.1"/>
    </source>
</evidence>
<evidence type="ECO:0000313" key="2">
    <source>
        <dbReference type="Proteomes" id="UP001328107"/>
    </source>
</evidence>
<dbReference type="Proteomes" id="UP001328107">
    <property type="component" value="Unassembled WGS sequence"/>
</dbReference>
<protein>
    <submittedName>
        <fullName evidence="1">Uncharacterized protein</fullName>
    </submittedName>
</protein>
<accession>A0AAN4ZGJ0</accession>
<name>A0AAN4ZGJ0_9BILA</name>
<comment type="caution">
    <text evidence="1">The sequence shown here is derived from an EMBL/GenBank/DDBJ whole genome shotgun (WGS) entry which is preliminary data.</text>
</comment>
<reference evidence="2" key="1">
    <citation type="submission" date="2022-10" db="EMBL/GenBank/DDBJ databases">
        <title>Genome assembly of Pristionchus species.</title>
        <authorList>
            <person name="Yoshida K."/>
            <person name="Sommer R.J."/>
        </authorList>
    </citation>
    <scope>NUCLEOTIDE SEQUENCE [LARGE SCALE GENOMIC DNA]</scope>
    <source>
        <strain evidence="2">RS5460</strain>
    </source>
</reference>
<feature type="non-terminal residue" evidence="1">
    <location>
        <position position="84"/>
    </location>
</feature>
<dbReference type="AlphaFoldDB" id="A0AAN4ZGJ0"/>
<proteinExistence type="predicted"/>
<sequence>VSAVSGISQLSGLSVRTDYAPADLERLNLERFMANEAQVDEESLQDKQIRSVVHQYPPEKIFEWAAIEVHPEFRGYRKMVLRVC</sequence>
<keyword evidence="2" id="KW-1185">Reference proteome</keyword>
<dbReference type="EMBL" id="BTRK01000003">
    <property type="protein sequence ID" value="GMR40793.1"/>
    <property type="molecule type" value="Genomic_DNA"/>
</dbReference>
<organism evidence="1 2">
    <name type="scientific">Pristionchus mayeri</name>
    <dbReference type="NCBI Taxonomy" id="1317129"/>
    <lineage>
        <taxon>Eukaryota</taxon>
        <taxon>Metazoa</taxon>
        <taxon>Ecdysozoa</taxon>
        <taxon>Nematoda</taxon>
        <taxon>Chromadorea</taxon>
        <taxon>Rhabditida</taxon>
        <taxon>Rhabditina</taxon>
        <taxon>Diplogasteromorpha</taxon>
        <taxon>Diplogasteroidea</taxon>
        <taxon>Neodiplogasteridae</taxon>
        <taxon>Pristionchus</taxon>
    </lineage>
</organism>